<evidence type="ECO:0000256" key="1">
    <source>
        <dbReference type="SAM" id="MobiDB-lite"/>
    </source>
</evidence>
<dbReference type="EMBL" id="MLJW01007619">
    <property type="protein sequence ID" value="OIQ65062.1"/>
    <property type="molecule type" value="Genomic_DNA"/>
</dbReference>
<feature type="compositionally biased region" description="Basic and acidic residues" evidence="1">
    <location>
        <begin position="66"/>
        <end position="76"/>
    </location>
</feature>
<comment type="caution">
    <text evidence="2">The sequence shown here is derived from an EMBL/GenBank/DDBJ whole genome shotgun (WGS) entry which is preliminary data.</text>
</comment>
<accession>A0A1J5P1S7</accession>
<gene>
    <name evidence="2" type="ORF">GALL_533810</name>
</gene>
<proteinExistence type="predicted"/>
<reference evidence="2" key="1">
    <citation type="submission" date="2016-10" db="EMBL/GenBank/DDBJ databases">
        <title>Sequence of Gallionella enrichment culture.</title>
        <authorList>
            <person name="Poehlein A."/>
            <person name="Muehling M."/>
            <person name="Daniel R."/>
        </authorList>
    </citation>
    <scope>NUCLEOTIDE SEQUENCE</scope>
</reference>
<sequence>MGKIGAVDDHEDVRLRTHDRADGFPDKAQHLRQLLHDRRQADDRELFDRKQRRQPLARHRLAADALEPHRAAETLT</sequence>
<feature type="compositionally biased region" description="Basic residues" evidence="1">
    <location>
        <begin position="50"/>
        <end position="60"/>
    </location>
</feature>
<dbReference type="AlphaFoldDB" id="A0A1J5P1S7"/>
<feature type="region of interest" description="Disordered" evidence="1">
    <location>
        <begin position="42"/>
        <end position="76"/>
    </location>
</feature>
<protein>
    <submittedName>
        <fullName evidence="2">Uncharacterized protein</fullName>
    </submittedName>
</protein>
<evidence type="ECO:0000313" key="2">
    <source>
        <dbReference type="EMBL" id="OIQ65062.1"/>
    </source>
</evidence>
<organism evidence="2">
    <name type="scientific">mine drainage metagenome</name>
    <dbReference type="NCBI Taxonomy" id="410659"/>
    <lineage>
        <taxon>unclassified sequences</taxon>
        <taxon>metagenomes</taxon>
        <taxon>ecological metagenomes</taxon>
    </lineage>
</organism>
<name>A0A1J5P1S7_9ZZZZ</name>